<sequence>MNFGCLLFLADFTPGNPIPCGSCNTIGDSAVHFGMNLHRIGECGRAGWLAGWRAGWLAGWRNKLGGAPLLNPPPGRLNKFLGKALSPLTHVFVPYQFLRRGLM</sequence>
<feature type="non-terminal residue" evidence="1">
    <location>
        <position position="1"/>
    </location>
</feature>
<reference evidence="1" key="1">
    <citation type="journal article" date="2019" name="bioRxiv">
        <title>The Genome of the Zebra Mussel, Dreissena polymorpha: A Resource for Invasive Species Research.</title>
        <authorList>
            <person name="McCartney M.A."/>
            <person name="Auch B."/>
            <person name="Kono T."/>
            <person name="Mallez S."/>
            <person name="Zhang Y."/>
            <person name="Obille A."/>
            <person name="Becker A."/>
            <person name="Abrahante J.E."/>
            <person name="Garbe J."/>
            <person name="Badalamenti J.P."/>
            <person name="Herman A."/>
            <person name="Mangelson H."/>
            <person name="Liachko I."/>
            <person name="Sullivan S."/>
            <person name="Sone E.D."/>
            <person name="Koren S."/>
            <person name="Silverstein K.A.T."/>
            <person name="Beckman K.B."/>
            <person name="Gohl D.M."/>
        </authorList>
    </citation>
    <scope>NUCLEOTIDE SEQUENCE</scope>
    <source>
        <strain evidence="1">Duluth1</strain>
        <tissue evidence="1">Whole animal</tissue>
    </source>
</reference>
<dbReference type="AlphaFoldDB" id="A0A9D4DG38"/>
<protein>
    <submittedName>
        <fullName evidence="1">Uncharacterized protein</fullName>
    </submittedName>
</protein>
<proteinExistence type="predicted"/>
<comment type="caution">
    <text evidence="1">The sequence shown here is derived from an EMBL/GenBank/DDBJ whole genome shotgun (WGS) entry which is preliminary data.</text>
</comment>
<dbReference type="Proteomes" id="UP000828390">
    <property type="component" value="Unassembled WGS sequence"/>
</dbReference>
<evidence type="ECO:0000313" key="2">
    <source>
        <dbReference type="Proteomes" id="UP000828390"/>
    </source>
</evidence>
<name>A0A9D4DG38_DREPO</name>
<reference evidence="1" key="2">
    <citation type="submission" date="2020-11" db="EMBL/GenBank/DDBJ databases">
        <authorList>
            <person name="McCartney M.A."/>
            <person name="Auch B."/>
            <person name="Kono T."/>
            <person name="Mallez S."/>
            <person name="Becker A."/>
            <person name="Gohl D.M."/>
            <person name="Silverstein K.A.T."/>
            <person name="Koren S."/>
            <person name="Bechman K.B."/>
            <person name="Herman A."/>
            <person name="Abrahante J.E."/>
            <person name="Garbe J."/>
        </authorList>
    </citation>
    <scope>NUCLEOTIDE SEQUENCE</scope>
    <source>
        <strain evidence="1">Duluth1</strain>
        <tissue evidence="1">Whole animal</tissue>
    </source>
</reference>
<dbReference type="EMBL" id="JAIWYP010000010">
    <property type="protein sequence ID" value="KAH3747457.1"/>
    <property type="molecule type" value="Genomic_DNA"/>
</dbReference>
<organism evidence="1 2">
    <name type="scientific">Dreissena polymorpha</name>
    <name type="common">Zebra mussel</name>
    <name type="synonym">Mytilus polymorpha</name>
    <dbReference type="NCBI Taxonomy" id="45954"/>
    <lineage>
        <taxon>Eukaryota</taxon>
        <taxon>Metazoa</taxon>
        <taxon>Spiralia</taxon>
        <taxon>Lophotrochozoa</taxon>
        <taxon>Mollusca</taxon>
        <taxon>Bivalvia</taxon>
        <taxon>Autobranchia</taxon>
        <taxon>Heteroconchia</taxon>
        <taxon>Euheterodonta</taxon>
        <taxon>Imparidentia</taxon>
        <taxon>Neoheterodontei</taxon>
        <taxon>Myida</taxon>
        <taxon>Dreissenoidea</taxon>
        <taxon>Dreissenidae</taxon>
        <taxon>Dreissena</taxon>
    </lineage>
</organism>
<accession>A0A9D4DG38</accession>
<gene>
    <name evidence="1" type="ORF">DPMN_181884</name>
</gene>
<keyword evidence="2" id="KW-1185">Reference proteome</keyword>
<evidence type="ECO:0000313" key="1">
    <source>
        <dbReference type="EMBL" id="KAH3747457.1"/>
    </source>
</evidence>